<dbReference type="InterPro" id="IPR002156">
    <property type="entry name" value="RNaseH_domain"/>
</dbReference>
<dbReference type="PROSITE" id="PS50879">
    <property type="entry name" value="RNASE_H_1"/>
    <property type="match status" value="1"/>
</dbReference>
<evidence type="ECO:0000256" key="1">
    <source>
        <dbReference type="ARBA" id="ARBA00000077"/>
    </source>
</evidence>
<dbReference type="Pfam" id="PF00075">
    <property type="entry name" value="RNase_H"/>
    <property type="match status" value="1"/>
</dbReference>
<evidence type="ECO:0000256" key="10">
    <source>
        <dbReference type="ARBA" id="ARBA00022842"/>
    </source>
</evidence>
<evidence type="ECO:0000256" key="4">
    <source>
        <dbReference type="ARBA" id="ARBA00011245"/>
    </source>
</evidence>
<keyword evidence="8" id="KW-0255">Endonuclease</keyword>
<comment type="caution">
    <text evidence="13">The sequence shown here is derived from an EMBL/GenBank/DDBJ whole genome shotgun (WGS) entry which is preliminary data.</text>
</comment>
<keyword evidence="7" id="KW-0479">Metal-binding</keyword>
<evidence type="ECO:0000256" key="8">
    <source>
        <dbReference type="ARBA" id="ARBA00022759"/>
    </source>
</evidence>
<dbReference type="PANTHER" id="PTHR10642">
    <property type="entry name" value="RIBONUCLEASE H1"/>
    <property type="match status" value="1"/>
</dbReference>
<comment type="subunit">
    <text evidence="4">Monomer.</text>
</comment>
<comment type="catalytic activity">
    <reaction evidence="1">
        <text>Endonucleolytic cleavage to 5'-phosphomonoester.</text>
        <dbReference type="EC" id="3.1.26.4"/>
    </reaction>
</comment>
<dbReference type="Gene3D" id="3.30.420.10">
    <property type="entry name" value="Ribonuclease H-like superfamily/Ribonuclease H"/>
    <property type="match status" value="1"/>
</dbReference>
<dbReference type="InterPro" id="IPR050092">
    <property type="entry name" value="RNase_H"/>
</dbReference>
<evidence type="ECO:0000256" key="3">
    <source>
        <dbReference type="ARBA" id="ARBA00005300"/>
    </source>
</evidence>
<organism evidence="13 14">
    <name type="scientific">Acidiferrimicrobium australe</name>
    <dbReference type="NCBI Taxonomy" id="2664430"/>
    <lineage>
        <taxon>Bacteria</taxon>
        <taxon>Bacillati</taxon>
        <taxon>Actinomycetota</taxon>
        <taxon>Acidimicrobiia</taxon>
        <taxon>Acidimicrobiales</taxon>
        <taxon>Acidimicrobiaceae</taxon>
        <taxon>Acidiferrimicrobium</taxon>
    </lineage>
</organism>
<dbReference type="CDD" id="cd09278">
    <property type="entry name" value="RNase_HI_prokaryote_like"/>
    <property type="match status" value="1"/>
</dbReference>
<protein>
    <recommendedName>
        <fullName evidence="5">ribonuclease H</fullName>
        <ecNumber evidence="5">3.1.26.4</ecNumber>
    </recommendedName>
</protein>
<dbReference type="InterPro" id="IPR022892">
    <property type="entry name" value="RNaseHI"/>
</dbReference>
<comment type="similarity">
    <text evidence="3">Belongs to the RNase H family.</text>
</comment>
<dbReference type="EMBL" id="WJHE01000557">
    <property type="protein sequence ID" value="MST33316.1"/>
    <property type="molecule type" value="Genomic_DNA"/>
</dbReference>
<feature type="region of interest" description="Disordered" evidence="11">
    <location>
        <begin position="1"/>
        <end position="30"/>
    </location>
</feature>
<keyword evidence="10" id="KW-0460">Magnesium</keyword>
<evidence type="ECO:0000259" key="12">
    <source>
        <dbReference type="PROSITE" id="PS50879"/>
    </source>
</evidence>
<reference evidence="13 14" key="1">
    <citation type="submission" date="2019-11" db="EMBL/GenBank/DDBJ databases">
        <title>Acidiferrimicrobium australis gen. nov., sp. nov., an acidophilic and obligately heterotrophic, member of the Actinobacteria that catalyses dissimilatory oxido- reduction of iron isolated from metal-rich acidic water in Chile.</title>
        <authorList>
            <person name="Gonzalez D."/>
            <person name="Huber K."/>
            <person name="Hedrich S."/>
            <person name="Rojas-Villalobos C."/>
            <person name="Quatrini R."/>
            <person name="Dinamarca M.A."/>
            <person name="Schwarz A."/>
            <person name="Canales C."/>
            <person name="Nancucheo I."/>
        </authorList>
    </citation>
    <scope>NUCLEOTIDE SEQUENCE [LARGE SCALE GENOMIC DNA]</scope>
    <source>
        <strain evidence="13 14">USS-CCA1</strain>
    </source>
</reference>
<comment type="cofactor">
    <cofactor evidence="2">
        <name>Mg(2+)</name>
        <dbReference type="ChEBI" id="CHEBI:18420"/>
    </cofactor>
</comment>
<dbReference type="InterPro" id="IPR036397">
    <property type="entry name" value="RNaseH_sf"/>
</dbReference>
<keyword evidence="9" id="KW-0378">Hydrolase</keyword>
<dbReference type="Proteomes" id="UP000437736">
    <property type="component" value="Unassembled WGS sequence"/>
</dbReference>
<name>A0ABW9QUJ6_9ACTN</name>
<evidence type="ECO:0000256" key="9">
    <source>
        <dbReference type="ARBA" id="ARBA00022801"/>
    </source>
</evidence>
<evidence type="ECO:0000256" key="5">
    <source>
        <dbReference type="ARBA" id="ARBA00012180"/>
    </source>
</evidence>
<accession>A0ABW9QUJ6</accession>
<evidence type="ECO:0000256" key="11">
    <source>
        <dbReference type="SAM" id="MobiDB-lite"/>
    </source>
</evidence>
<proteinExistence type="inferred from homology"/>
<evidence type="ECO:0000256" key="7">
    <source>
        <dbReference type="ARBA" id="ARBA00022723"/>
    </source>
</evidence>
<evidence type="ECO:0000313" key="14">
    <source>
        <dbReference type="Proteomes" id="UP000437736"/>
    </source>
</evidence>
<evidence type="ECO:0000256" key="2">
    <source>
        <dbReference type="ARBA" id="ARBA00001946"/>
    </source>
</evidence>
<feature type="region of interest" description="Disordered" evidence="11">
    <location>
        <begin position="168"/>
        <end position="192"/>
    </location>
</feature>
<feature type="compositionally biased region" description="Basic and acidic residues" evidence="11">
    <location>
        <begin position="180"/>
        <end position="192"/>
    </location>
</feature>
<keyword evidence="6" id="KW-0540">Nuclease</keyword>
<evidence type="ECO:0000256" key="6">
    <source>
        <dbReference type="ARBA" id="ARBA00022722"/>
    </source>
</evidence>
<feature type="domain" description="RNase H type-1" evidence="12">
    <location>
        <begin position="31"/>
        <end position="170"/>
    </location>
</feature>
<gene>
    <name evidence="13" type="ORF">GHK86_11375</name>
</gene>
<sequence length="192" mass="21626">MSGSWWEKPSKITAPSSRHRGACHDRAVPHPTDPTIVYTDGACRGNPGPGGWAWAVPGGRFRSGADPRTTNQRMEVLAVLDAVTTLDGDLEVVSDSTYVVNCFRDRWWEGWERRGWRNSQRQEVANQDLWRPLIAAYKHDPDRLRFRWVKGHGSDRMNDLVDRLAVEAADTQAGRSGDAPPERVGRPDRIGR</sequence>
<evidence type="ECO:0000313" key="13">
    <source>
        <dbReference type="EMBL" id="MST33316.1"/>
    </source>
</evidence>
<dbReference type="PANTHER" id="PTHR10642:SF26">
    <property type="entry name" value="RIBONUCLEASE H1"/>
    <property type="match status" value="1"/>
</dbReference>
<dbReference type="SUPFAM" id="SSF53098">
    <property type="entry name" value="Ribonuclease H-like"/>
    <property type="match status" value="1"/>
</dbReference>
<dbReference type="InterPro" id="IPR012337">
    <property type="entry name" value="RNaseH-like_sf"/>
</dbReference>
<keyword evidence="14" id="KW-1185">Reference proteome</keyword>
<dbReference type="EC" id="3.1.26.4" evidence="5"/>